<dbReference type="Pfam" id="PF22664">
    <property type="entry name" value="TRI-like_N"/>
    <property type="match status" value="1"/>
</dbReference>
<dbReference type="EMBL" id="JARVKF010000411">
    <property type="protein sequence ID" value="KAK9415885.1"/>
    <property type="molecule type" value="Genomic_DNA"/>
</dbReference>
<keyword evidence="5" id="KW-1185">Reference proteome</keyword>
<gene>
    <name evidence="4" type="ORF">SUNI508_10014</name>
</gene>
<evidence type="ECO:0000313" key="5">
    <source>
        <dbReference type="Proteomes" id="UP001408356"/>
    </source>
</evidence>
<feature type="region of interest" description="Disordered" evidence="2">
    <location>
        <begin position="193"/>
        <end position="225"/>
    </location>
</feature>
<dbReference type="InterPro" id="IPR023213">
    <property type="entry name" value="CAT-like_dom_sf"/>
</dbReference>
<comment type="caution">
    <text evidence="4">The sequence shown here is derived from an EMBL/GenBank/DDBJ whole genome shotgun (WGS) entry which is preliminary data.</text>
</comment>
<reference evidence="4 5" key="1">
    <citation type="journal article" date="2024" name="J. Plant Pathol.">
        <title>Sequence and assembly of the genome of Seiridium unicorne, isolate CBS 538.82, causal agent of cypress canker disease.</title>
        <authorList>
            <person name="Scali E."/>
            <person name="Rocca G.D."/>
            <person name="Danti R."/>
            <person name="Garbelotto M."/>
            <person name="Barberini S."/>
            <person name="Baroncelli R."/>
            <person name="Emiliani G."/>
        </authorList>
    </citation>
    <scope>NUCLEOTIDE SEQUENCE [LARGE SCALE GENOMIC DNA]</scope>
    <source>
        <strain evidence="4 5">BM-138-508</strain>
    </source>
</reference>
<dbReference type="Gene3D" id="3.30.559.10">
    <property type="entry name" value="Chloramphenicol acetyltransferase-like domain"/>
    <property type="match status" value="2"/>
</dbReference>
<dbReference type="Proteomes" id="UP001408356">
    <property type="component" value="Unassembled WGS sequence"/>
</dbReference>
<proteinExistence type="predicted"/>
<accession>A0ABR2UMM4</accession>
<dbReference type="InterPro" id="IPR054710">
    <property type="entry name" value="Tri101-like_N"/>
</dbReference>
<organism evidence="4 5">
    <name type="scientific">Seiridium unicorne</name>
    <dbReference type="NCBI Taxonomy" id="138068"/>
    <lineage>
        <taxon>Eukaryota</taxon>
        <taxon>Fungi</taxon>
        <taxon>Dikarya</taxon>
        <taxon>Ascomycota</taxon>
        <taxon>Pezizomycotina</taxon>
        <taxon>Sordariomycetes</taxon>
        <taxon>Xylariomycetidae</taxon>
        <taxon>Amphisphaeriales</taxon>
        <taxon>Sporocadaceae</taxon>
        <taxon>Seiridium</taxon>
    </lineage>
</organism>
<protein>
    <submittedName>
        <fullName evidence="4">Condensation domain-containing protein</fullName>
    </submittedName>
</protein>
<evidence type="ECO:0000313" key="4">
    <source>
        <dbReference type="EMBL" id="KAK9415885.1"/>
    </source>
</evidence>
<evidence type="ECO:0000259" key="3">
    <source>
        <dbReference type="Pfam" id="PF22664"/>
    </source>
</evidence>
<dbReference type="InterPro" id="IPR050317">
    <property type="entry name" value="Plant_Fungal_Acyltransferase"/>
</dbReference>
<feature type="domain" description="Trichothecene 3-O-acetyltransferase-like N-terminal" evidence="3">
    <location>
        <begin position="20"/>
        <end position="159"/>
    </location>
</feature>
<keyword evidence="1" id="KW-0808">Transferase</keyword>
<evidence type="ECO:0000256" key="2">
    <source>
        <dbReference type="SAM" id="MobiDB-lite"/>
    </source>
</evidence>
<name>A0ABR2UMM4_9PEZI</name>
<feature type="compositionally biased region" description="Polar residues" evidence="2">
    <location>
        <begin position="214"/>
        <end position="225"/>
    </location>
</feature>
<dbReference type="PANTHER" id="PTHR31642:SF270">
    <property type="entry name" value="O-ACYLTRANSFERASE AUSQ"/>
    <property type="match status" value="1"/>
</dbReference>
<dbReference type="PANTHER" id="PTHR31642">
    <property type="entry name" value="TRICHOTHECENE 3-O-ACETYLTRANSFERASE"/>
    <property type="match status" value="1"/>
</dbReference>
<sequence>MPPYECALSVVDQIMPTMNTTMWLVFKAEDPDTALKAIKKGLDRIVVQLPFLSGDVFVDTKDQSKSKIRWANDDPKVLFEEVTTSNGPTYEEFEKQGFDLHKFPANVYSPGLLASMASDVKPVLIMSFIKIRGGLIILFAPHHAIVDGGGRELLIKLWSSNTRGVVDPIHEIDPKEPLDRSERLTQIVRNATTDCGESGVTEKPLLSPPGTEAPASTQPSETPPTTAKLFEFSVRRLEALRRALRRKTKEDFSLNTMVTSLIWVTWTSNYILKQRAANSDFKATQRYSELIMAINARSILAKGSFLEKDSWLGNLASAILPPPQLSFHDASDEFFELEVGDPEQRLLCRKTIPAVIEMITTGLASTTPARVTGIWANLLESAKNPVFDWTTARANLAVDSGRNLVHTNWGSLDLLQDFGPGVGRPKAARVMGVGAPPGICITLPRHRSKECGEELLDRYDVCFCLQADELEDFEQDGLIKAISRN</sequence>
<evidence type="ECO:0000256" key="1">
    <source>
        <dbReference type="ARBA" id="ARBA00022679"/>
    </source>
</evidence>